<comment type="caution">
    <text evidence="1">The sequence shown here is derived from an EMBL/GenBank/DDBJ whole genome shotgun (WGS) entry which is preliminary data.</text>
</comment>
<dbReference type="AlphaFoldDB" id="A0A4R0XG73"/>
<proteinExistence type="predicted"/>
<accession>A0A4R0XG73</accession>
<dbReference type="Proteomes" id="UP000294200">
    <property type="component" value="Unassembled WGS sequence"/>
</dbReference>
<protein>
    <submittedName>
        <fullName evidence="1">Uncharacterized protein</fullName>
    </submittedName>
</protein>
<name>A0A4R0XG73_9BURK</name>
<sequence>MKTHRQIYRFLRFKHKFVGGLRLCRVLGISAAQLKVLDRVPGVGSFGPVHSERLPPIRYARRNSFCADFIAFFKCAESYYCIKTRPLVRGRRAPKAKRHKRYED</sequence>
<gene>
    <name evidence="1" type="ORF">BZM27_05750</name>
</gene>
<reference evidence="1 2" key="1">
    <citation type="submission" date="2017-02" db="EMBL/GenBank/DDBJ databases">
        <title>Paraburkholderia sophoroidis sp. nov. and Paraburkholderia steynii sp. nov. rhizobial symbionts of the fynbos legume Hypocalyptus sophoroides.</title>
        <authorList>
            <person name="Steenkamp E.T."/>
            <person name="Beukes C.W."/>
            <person name="Van Zyl E."/>
            <person name="Avontuur J."/>
            <person name="Chan W.Y."/>
            <person name="Hassen A."/>
            <person name="Palmer M."/>
            <person name="Mthombeni L."/>
            <person name="Phalane F."/>
            <person name="Sereme K."/>
            <person name="Venter S.N."/>
        </authorList>
    </citation>
    <scope>NUCLEOTIDE SEQUENCE [LARGE SCALE GENOMIC DNA]</scope>
    <source>
        <strain evidence="1 2">HC1.1ba</strain>
    </source>
</reference>
<dbReference type="EMBL" id="MWML01000013">
    <property type="protein sequence ID" value="TCG09304.1"/>
    <property type="molecule type" value="Genomic_DNA"/>
</dbReference>
<evidence type="ECO:0000313" key="1">
    <source>
        <dbReference type="EMBL" id="TCG09304.1"/>
    </source>
</evidence>
<evidence type="ECO:0000313" key="2">
    <source>
        <dbReference type="Proteomes" id="UP000294200"/>
    </source>
</evidence>
<keyword evidence="2" id="KW-1185">Reference proteome</keyword>
<organism evidence="1 2">
    <name type="scientific">Paraburkholderia steynii</name>
    <dbReference type="NCBI Taxonomy" id="1245441"/>
    <lineage>
        <taxon>Bacteria</taxon>
        <taxon>Pseudomonadati</taxon>
        <taxon>Pseudomonadota</taxon>
        <taxon>Betaproteobacteria</taxon>
        <taxon>Burkholderiales</taxon>
        <taxon>Burkholderiaceae</taxon>
        <taxon>Paraburkholderia</taxon>
    </lineage>
</organism>